<dbReference type="Proteomes" id="UP000653305">
    <property type="component" value="Unassembled WGS sequence"/>
</dbReference>
<protein>
    <submittedName>
        <fullName evidence="5">Uncharacterized protein</fullName>
    </submittedName>
</protein>
<keyword evidence="3" id="KW-0862">Zinc</keyword>
<evidence type="ECO:0000256" key="1">
    <source>
        <dbReference type="ARBA" id="ARBA00022723"/>
    </source>
</evidence>
<dbReference type="InterPro" id="IPR013083">
    <property type="entry name" value="Znf_RING/FYVE/PHD"/>
</dbReference>
<dbReference type="SUPFAM" id="SSF57903">
    <property type="entry name" value="FYVE/PHD zinc finger"/>
    <property type="match status" value="1"/>
</dbReference>
<evidence type="ECO:0000313" key="5">
    <source>
        <dbReference type="EMBL" id="GFQ02887.1"/>
    </source>
</evidence>
<evidence type="ECO:0000256" key="2">
    <source>
        <dbReference type="ARBA" id="ARBA00022771"/>
    </source>
</evidence>
<dbReference type="OrthoDB" id="1740843at2759"/>
<proteinExistence type="predicted"/>
<feature type="chain" id="PRO_5032520230" evidence="4">
    <location>
        <begin position="19"/>
        <end position="98"/>
    </location>
</feature>
<evidence type="ECO:0000313" key="6">
    <source>
        <dbReference type="Proteomes" id="UP000653305"/>
    </source>
</evidence>
<feature type="signal peptide" evidence="4">
    <location>
        <begin position="1"/>
        <end position="18"/>
    </location>
</feature>
<dbReference type="AlphaFoldDB" id="A0A830CUQ1"/>
<name>A0A830CUQ1_9LAMI</name>
<dbReference type="InterPro" id="IPR011011">
    <property type="entry name" value="Znf_FYVE_PHD"/>
</dbReference>
<sequence>MTRFRSQMLLVLSGGLTSVEPKCSLCCQHEYTPNLNYVACEVCRVWFHADALGVGDDEIGNIIRLKCHVWIRGFLFILIVVKVPTRSNGLGRVGSEKR</sequence>
<dbReference type="EMBL" id="BMAC01000783">
    <property type="protein sequence ID" value="GFQ02887.1"/>
    <property type="molecule type" value="Genomic_DNA"/>
</dbReference>
<keyword evidence="1" id="KW-0479">Metal-binding</keyword>
<keyword evidence="4" id="KW-0732">Signal</keyword>
<reference evidence="5" key="1">
    <citation type="submission" date="2020-07" db="EMBL/GenBank/DDBJ databases">
        <title>Ethylene signaling mediates host invasion by parasitic plants.</title>
        <authorList>
            <person name="Yoshida S."/>
        </authorList>
    </citation>
    <scope>NUCLEOTIDE SEQUENCE</scope>
    <source>
        <strain evidence="5">Okayama</strain>
    </source>
</reference>
<keyword evidence="2" id="KW-0863">Zinc-finger</keyword>
<evidence type="ECO:0000256" key="3">
    <source>
        <dbReference type="ARBA" id="ARBA00022833"/>
    </source>
</evidence>
<keyword evidence="6" id="KW-1185">Reference proteome</keyword>
<comment type="caution">
    <text evidence="5">The sequence shown here is derived from an EMBL/GenBank/DDBJ whole genome shotgun (WGS) entry which is preliminary data.</text>
</comment>
<accession>A0A830CUQ1</accession>
<dbReference type="Gene3D" id="3.30.40.10">
    <property type="entry name" value="Zinc/RING finger domain, C3HC4 (zinc finger)"/>
    <property type="match status" value="1"/>
</dbReference>
<evidence type="ECO:0000256" key="4">
    <source>
        <dbReference type="SAM" id="SignalP"/>
    </source>
</evidence>
<organism evidence="5 6">
    <name type="scientific">Phtheirospermum japonicum</name>
    <dbReference type="NCBI Taxonomy" id="374723"/>
    <lineage>
        <taxon>Eukaryota</taxon>
        <taxon>Viridiplantae</taxon>
        <taxon>Streptophyta</taxon>
        <taxon>Embryophyta</taxon>
        <taxon>Tracheophyta</taxon>
        <taxon>Spermatophyta</taxon>
        <taxon>Magnoliopsida</taxon>
        <taxon>eudicotyledons</taxon>
        <taxon>Gunneridae</taxon>
        <taxon>Pentapetalae</taxon>
        <taxon>asterids</taxon>
        <taxon>lamiids</taxon>
        <taxon>Lamiales</taxon>
        <taxon>Orobanchaceae</taxon>
        <taxon>Orobanchaceae incertae sedis</taxon>
        <taxon>Phtheirospermum</taxon>
    </lineage>
</organism>
<dbReference type="GO" id="GO:0008270">
    <property type="term" value="F:zinc ion binding"/>
    <property type="evidence" value="ECO:0007669"/>
    <property type="project" value="UniProtKB-KW"/>
</dbReference>
<gene>
    <name evidence="5" type="ORF">PHJA_002432500</name>
</gene>